<evidence type="ECO:0000313" key="3">
    <source>
        <dbReference type="Proteomes" id="UP001597045"/>
    </source>
</evidence>
<proteinExistence type="predicted"/>
<evidence type="ECO:0000256" key="1">
    <source>
        <dbReference type="SAM" id="MobiDB-lite"/>
    </source>
</evidence>
<reference evidence="3" key="1">
    <citation type="journal article" date="2019" name="Int. J. Syst. Evol. Microbiol.">
        <title>The Global Catalogue of Microorganisms (GCM) 10K type strain sequencing project: providing services to taxonomists for standard genome sequencing and annotation.</title>
        <authorList>
            <consortium name="The Broad Institute Genomics Platform"/>
            <consortium name="The Broad Institute Genome Sequencing Center for Infectious Disease"/>
            <person name="Wu L."/>
            <person name="Ma J."/>
        </authorList>
    </citation>
    <scope>NUCLEOTIDE SEQUENCE [LARGE SCALE GENOMIC DNA]</scope>
    <source>
        <strain evidence="3">JCM 31486</strain>
    </source>
</reference>
<gene>
    <name evidence="2" type="ORF">ACFQ1S_18370</name>
</gene>
<dbReference type="Proteomes" id="UP001597045">
    <property type="component" value="Unassembled WGS sequence"/>
</dbReference>
<evidence type="ECO:0000313" key="2">
    <source>
        <dbReference type="EMBL" id="MFD1047367.1"/>
    </source>
</evidence>
<protein>
    <submittedName>
        <fullName evidence="2">Uncharacterized protein</fullName>
    </submittedName>
</protein>
<organism evidence="2 3">
    <name type="scientific">Kibdelosporangium lantanae</name>
    <dbReference type="NCBI Taxonomy" id="1497396"/>
    <lineage>
        <taxon>Bacteria</taxon>
        <taxon>Bacillati</taxon>
        <taxon>Actinomycetota</taxon>
        <taxon>Actinomycetes</taxon>
        <taxon>Pseudonocardiales</taxon>
        <taxon>Pseudonocardiaceae</taxon>
        <taxon>Kibdelosporangium</taxon>
    </lineage>
</organism>
<feature type="compositionally biased region" description="Basic and acidic residues" evidence="1">
    <location>
        <begin position="21"/>
        <end position="37"/>
    </location>
</feature>
<sequence>VATVGWTPAGKRVVKSASGKTKTEAKNKLKEILRDYDDGLDSAQPPTRGVRKSSGGQPC</sequence>
<feature type="region of interest" description="Disordered" evidence="1">
    <location>
        <begin position="1"/>
        <end position="59"/>
    </location>
</feature>
<keyword evidence="3" id="KW-1185">Reference proteome</keyword>
<accession>A0ABW3MB65</accession>
<comment type="caution">
    <text evidence="2">The sequence shown here is derived from an EMBL/GenBank/DDBJ whole genome shotgun (WGS) entry which is preliminary data.</text>
</comment>
<dbReference type="EMBL" id="JBHTIS010001041">
    <property type="protein sequence ID" value="MFD1047367.1"/>
    <property type="molecule type" value="Genomic_DNA"/>
</dbReference>
<name>A0ABW3MB65_9PSEU</name>
<feature type="non-terminal residue" evidence="2">
    <location>
        <position position="1"/>
    </location>
</feature>